<proteinExistence type="predicted"/>
<keyword evidence="3" id="KW-1185">Reference proteome</keyword>
<dbReference type="AlphaFoldDB" id="A0A2W7HYY1"/>
<keyword evidence="1" id="KW-0732">Signal</keyword>
<dbReference type="RefSeq" id="WP_146240784.1">
    <property type="nucleotide sequence ID" value="NZ_QKYV01000006.1"/>
</dbReference>
<accession>A0A2W7HYY1</accession>
<gene>
    <name evidence="2" type="ORF">LX95_02390</name>
</gene>
<evidence type="ECO:0008006" key="4">
    <source>
        <dbReference type="Google" id="ProtNLM"/>
    </source>
</evidence>
<protein>
    <recommendedName>
        <fullName evidence="4">Lipoprotein</fullName>
    </recommendedName>
</protein>
<feature type="chain" id="PRO_5016014084" description="Lipoprotein" evidence="1">
    <location>
        <begin position="22"/>
        <end position="175"/>
    </location>
</feature>
<evidence type="ECO:0000313" key="3">
    <source>
        <dbReference type="Proteomes" id="UP000249542"/>
    </source>
</evidence>
<name>A0A2W7HYY1_9FLAO</name>
<dbReference type="Proteomes" id="UP000249542">
    <property type="component" value="Unassembled WGS sequence"/>
</dbReference>
<evidence type="ECO:0000256" key="1">
    <source>
        <dbReference type="SAM" id="SignalP"/>
    </source>
</evidence>
<dbReference type="EMBL" id="QKYV01000006">
    <property type="protein sequence ID" value="PZW39248.1"/>
    <property type="molecule type" value="Genomic_DNA"/>
</dbReference>
<comment type="caution">
    <text evidence="2">The sequence shown here is derived from an EMBL/GenBank/DDBJ whole genome shotgun (WGS) entry which is preliminary data.</text>
</comment>
<dbReference type="Pfam" id="PF20050">
    <property type="entry name" value="DUF6452"/>
    <property type="match status" value="1"/>
</dbReference>
<organism evidence="2 3">
    <name type="scientific">Mesonia algae</name>
    <dbReference type="NCBI Taxonomy" id="213248"/>
    <lineage>
        <taxon>Bacteria</taxon>
        <taxon>Pseudomonadati</taxon>
        <taxon>Bacteroidota</taxon>
        <taxon>Flavobacteriia</taxon>
        <taxon>Flavobacteriales</taxon>
        <taxon>Flavobacteriaceae</taxon>
        <taxon>Mesonia</taxon>
    </lineage>
</organism>
<feature type="signal peptide" evidence="1">
    <location>
        <begin position="1"/>
        <end position="21"/>
    </location>
</feature>
<dbReference type="InterPro" id="IPR045607">
    <property type="entry name" value="DUF6452"/>
</dbReference>
<sequence>MKKNTYIFLLMVFLIFSGCQKDDICSETTSTTPHLVIKFLDNENPSNTKAVTNLQVQEENLLEDYFETPINDTLIKIPLRTTANFTNYIFTLNAPEDPDAEIGEDDALPNEDHLDFSYGTVVEYVSRACGYKTLFVGFEASRVSEGSNTNWIERIEVQQPNEITNEIDTHLFIYH</sequence>
<dbReference type="PROSITE" id="PS51257">
    <property type="entry name" value="PROKAR_LIPOPROTEIN"/>
    <property type="match status" value="1"/>
</dbReference>
<reference evidence="2 3" key="1">
    <citation type="submission" date="2018-06" db="EMBL/GenBank/DDBJ databases">
        <title>Genomic Encyclopedia of Archaeal and Bacterial Type Strains, Phase II (KMG-II): from individual species to whole genera.</title>
        <authorList>
            <person name="Goeker M."/>
        </authorList>
    </citation>
    <scope>NUCLEOTIDE SEQUENCE [LARGE SCALE GENOMIC DNA]</scope>
    <source>
        <strain evidence="2 3">DSM 15361</strain>
    </source>
</reference>
<evidence type="ECO:0000313" key="2">
    <source>
        <dbReference type="EMBL" id="PZW39248.1"/>
    </source>
</evidence>